<evidence type="ECO:0000313" key="3">
    <source>
        <dbReference type="Proteomes" id="UP000230002"/>
    </source>
</evidence>
<feature type="region of interest" description="Disordered" evidence="1">
    <location>
        <begin position="267"/>
        <end position="286"/>
    </location>
</feature>
<dbReference type="GO" id="GO:0004298">
    <property type="term" value="F:threonine-type endopeptidase activity"/>
    <property type="evidence" value="ECO:0007669"/>
    <property type="project" value="TreeGrafter"/>
</dbReference>
<gene>
    <name evidence="2" type="ORF">GSI_01844</name>
</gene>
<dbReference type="OrthoDB" id="77601at2759"/>
<evidence type="ECO:0008006" key="4">
    <source>
        <dbReference type="Google" id="ProtNLM"/>
    </source>
</evidence>
<dbReference type="EMBL" id="AYKW01000002">
    <property type="protein sequence ID" value="PIL36184.1"/>
    <property type="molecule type" value="Genomic_DNA"/>
</dbReference>
<dbReference type="InterPro" id="IPR029055">
    <property type="entry name" value="Ntn_hydrolases_N"/>
</dbReference>
<dbReference type="Proteomes" id="UP000230002">
    <property type="component" value="Unassembled WGS sequence"/>
</dbReference>
<comment type="caution">
    <text evidence="2">The sequence shown here is derived from an EMBL/GenBank/DDBJ whole genome shotgun (WGS) entry which is preliminary data.</text>
</comment>
<dbReference type="Pfam" id="PF01112">
    <property type="entry name" value="Asparaginase_2"/>
    <property type="match status" value="1"/>
</dbReference>
<dbReference type="Gene3D" id="3.60.20.30">
    <property type="entry name" value="(Glycosyl)asparaginase"/>
    <property type="match status" value="1"/>
</dbReference>
<keyword evidence="3" id="KW-1185">Reference proteome</keyword>
<accession>A0A2G8SR06</accession>
<dbReference type="PANTHER" id="PTHR10188">
    <property type="entry name" value="L-ASPARAGINASE"/>
    <property type="match status" value="1"/>
</dbReference>
<sequence>MADCPPTLELQIIAVHGGAGFHPKSTDPDVKRALRLACTNAGPSSSLEHDDEAALLMTCIAISTLEDDGCLNAGYGSNLTLSGTTECDASVMDGNTGDFGAVGSVSGAGEHITRMSLARMICEAIEVAGRDEDTHDVLQRVLGRDFLRLCSERGERTPQAGVLLLVKEVRLRDDSDSSSDSGMCSDREGGKESNNHEVVCNTNNGGGEPPTTFKLKMIGQDEGGYSGWHGTGLGWPEDEENWNAPGRQPTPLRASMYTSGKVPYPRCGKNKGAAAITAGSAGDEVR</sequence>
<dbReference type="GO" id="GO:0051604">
    <property type="term" value="P:protein maturation"/>
    <property type="evidence" value="ECO:0007669"/>
    <property type="project" value="TreeGrafter"/>
</dbReference>
<evidence type="ECO:0000313" key="2">
    <source>
        <dbReference type="EMBL" id="PIL36184.1"/>
    </source>
</evidence>
<feature type="region of interest" description="Disordered" evidence="1">
    <location>
        <begin position="174"/>
        <end position="210"/>
    </location>
</feature>
<dbReference type="InterPro" id="IPR000246">
    <property type="entry name" value="Peptidase_T2"/>
</dbReference>
<name>A0A2G8SR06_9APHY</name>
<dbReference type="PANTHER" id="PTHR10188:SF8">
    <property type="entry name" value="THREONINE ASPARTASE 1"/>
    <property type="match status" value="1"/>
</dbReference>
<organism evidence="2 3">
    <name type="scientific">Ganoderma sinense ZZ0214-1</name>
    <dbReference type="NCBI Taxonomy" id="1077348"/>
    <lineage>
        <taxon>Eukaryota</taxon>
        <taxon>Fungi</taxon>
        <taxon>Dikarya</taxon>
        <taxon>Basidiomycota</taxon>
        <taxon>Agaricomycotina</taxon>
        <taxon>Agaricomycetes</taxon>
        <taxon>Polyporales</taxon>
        <taxon>Polyporaceae</taxon>
        <taxon>Ganoderma</taxon>
    </lineage>
</organism>
<feature type="compositionally biased region" description="Basic and acidic residues" evidence="1">
    <location>
        <begin position="185"/>
        <end position="195"/>
    </location>
</feature>
<dbReference type="GO" id="GO:0005737">
    <property type="term" value="C:cytoplasm"/>
    <property type="evidence" value="ECO:0007669"/>
    <property type="project" value="TreeGrafter"/>
</dbReference>
<dbReference type="AlphaFoldDB" id="A0A2G8SR06"/>
<protein>
    <recommendedName>
        <fullName evidence="4">Asparaginase</fullName>
    </recommendedName>
</protein>
<dbReference type="STRING" id="1077348.A0A2G8SR06"/>
<reference evidence="2 3" key="1">
    <citation type="journal article" date="2015" name="Sci. Rep.">
        <title>Chromosome-level genome map provides insights into diverse defense mechanisms in the medicinal fungus Ganoderma sinense.</title>
        <authorList>
            <person name="Zhu Y."/>
            <person name="Xu J."/>
            <person name="Sun C."/>
            <person name="Zhou S."/>
            <person name="Xu H."/>
            <person name="Nelson D.R."/>
            <person name="Qian J."/>
            <person name="Song J."/>
            <person name="Luo H."/>
            <person name="Xiang L."/>
            <person name="Li Y."/>
            <person name="Xu Z."/>
            <person name="Ji A."/>
            <person name="Wang L."/>
            <person name="Lu S."/>
            <person name="Hayward A."/>
            <person name="Sun W."/>
            <person name="Li X."/>
            <person name="Schwartz D.C."/>
            <person name="Wang Y."/>
            <person name="Chen S."/>
        </authorList>
    </citation>
    <scope>NUCLEOTIDE SEQUENCE [LARGE SCALE GENOMIC DNA]</scope>
    <source>
        <strain evidence="2 3">ZZ0214-1</strain>
    </source>
</reference>
<evidence type="ECO:0000256" key="1">
    <source>
        <dbReference type="SAM" id="MobiDB-lite"/>
    </source>
</evidence>
<proteinExistence type="predicted"/>
<dbReference type="SUPFAM" id="SSF56235">
    <property type="entry name" value="N-terminal nucleophile aminohydrolases (Ntn hydrolases)"/>
    <property type="match status" value="1"/>
</dbReference>